<dbReference type="InterPro" id="IPR013430">
    <property type="entry name" value="Toxin_antidote_HigA"/>
</dbReference>
<feature type="domain" description="HTH cro/C1-type" evidence="2">
    <location>
        <begin position="20"/>
        <end position="60"/>
    </location>
</feature>
<gene>
    <name evidence="3" type="ORF">SAMN05216178_0655</name>
</gene>
<sequence>MPIHNPPHPGDTLRLDVLPELGISVTELARHIGYARPHLSKVLNGHAPIRAELAVRLERAGIGKAKVWLAVQADYDIWHTEQELQPVIEPIAAHVG</sequence>
<accession>A0A1H4JPT8</accession>
<dbReference type="PANTHER" id="PTHR36924:SF1">
    <property type="entry name" value="ANTITOXIN HIGA-1"/>
    <property type="match status" value="1"/>
</dbReference>
<dbReference type="AlphaFoldDB" id="A0A1H4JPT8"/>
<dbReference type="CDD" id="cd00093">
    <property type="entry name" value="HTH_XRE"/>
    <property type="match status" value="1"/>
</dbReference>
<dbReference type="EMBL" id="FNTJ01000001">
    <property type="protein sequence ID" value="SEB48334.1"/>
    <property type="molecule type" value="Genomic_DNA"/>
</dbReference>
<dbReference type="GO" id="GO:0003677">
    <property type="term" value="F:DNA binding"/>
    <property type="evidence" value="ECO:0007669"/>
    <property type="project" value="UniProtKB-KW"/>
</dbReference>
<evidence type="ECO:0000259" key="2">
    <source>
        <dbReference type="Pfam" id="PF01381"/>
    </source>
</evidence>
<proteinExistence type="predicted"/>
<dbReference type="Proteomes" id="UP000198982">
    <property type="component" value="Unassembled WGS sequence"/>
</dbReference>
<dbReference type="InterPro" id="IPR001387">
    <property type="entry name" value="Cro/C1-type_HTH"/>
</dbReference>
<dbReference type="Gene3D" id="1.10.260.40">
    <property type="entry name" value="lambda repressor-like DNA-binding domains"/>
    <property type="match status" value="1"/>
</dbReference>
<evidence type="ECO:0000313" key="3">
    <source>
        <dbReference type="EMBL" id="SEB48334.1"/>
    </source>
</evidence>
<reference evidence="4" key="1">
    <citation type="submission" date="2016-10" db="EMBL/GenBank/DDBJ databases">
        <authorList>
            <person name="Varghese N."/>
            <person name="Submissions S."/>
        </authorList>
    </citation>
    <scope>NUCLEOTIDE SEQUENCE [LARGE SCALE GENOMIC DNA]</scope>
    <source>
        <strain evidence="4">DSM 9751</strain>
    </source>
</reference>
<evidence type="ECO:0000313" key="4">
    <source>
        <dbReference type="Proteomes" id="UP000198982"/>
    </source>
</evidence>
<organism evidence="3 4">
    <name type="scientific">Pseudomonas saponiphila</name>
    <dbReference type="NCBI Taxonomy" id="556534"/>
    <lineage>
        <taxon>Bacteria</taxon>
        <taxon>Pseudomonadati</taxon>
        <taxon>Pseudomonadota</taxon>
        <taxon>Gammaproteobacteria</taxon>
        <taxon>Pseudomonadales</taxon>
        <taxon>Pseudomonadaceae</taxon>
        <taxon>Pseudomonas</taxon>
    </lineage>
</organism>
<dbReference type="SUPFAM" id="SSF47413">
    <property type="entry name" value="lambda repressor-like DNA-binding domains"/>
    <property type="match status" value="1"/>
</dbReference>
<evidence type="ECO:0000256" key="1">
    <source>
        <dbReference type="ARBA" id="ARBA00023125"/>
    </source>
</evidence>
<dbReference type="InterPro" id="IPR010982">
    <property type="entry name" value="Lambda_DNA-bd_dom_sf"/>
</dbReference>
<dbReference type="PANTHER" id="PTHR36924">
    <property type="entry name" value="ANTITOXIN HIGA-1"/>
    <property type="match status" value="1"/>
</dbReference>
<name>A0A1H4JPT8_9PSED</name>
<dbReference type="NCBIfam" id="TIGR02607">
    <property type="entry name" value="antidote_HigA"/>
    <property type="match status" value="1"/>
</dbReference>
<protein>
    <submittedName>
        <fullName evidence="3">Addiction module antidote protein, HigA family</fullName>
    </submittedName>
</protein>
<dbReference type="RefSeq" id="WP_016966170.1">
    <property type="nucleotide sequence ID" value="NZ_FNTJ01000001.1"/>
</dbReference>
<keyword evidence="4" id="KW-1185">Reference proteome</keyword>
<keyword evidence="1" id="KW-0238">DNA-binding</keyword>
<dbReference type="Pfam" id="PF01381">
    <property type="entry name" value="HTH_3"/>
    <property type="match status" value="1"/>
</dbReference>